<dbReference type="AlphaFoldDB" id="K1L024"/>
<sequence length="193" mass="22440">MKKRHPFKPIIFQHSKSMLIGTLPPETTPFYFSNTSKTRLWDILYAIDSNESTVPKNKYLISDVEKIQILNNLSLSLADIILEYDRRDMNSVQDSDIIPYAYLDIKSLIEDSQITKLLFLYKNAALWFLHSLKEVDPVPINQIRNEIHSTEFLTFNLNGRDISCTVLPMPLNRGKKAETMIYKLGVYRELIQV</sequence>
<evidence type="ECO:0000313" key="1">
    <source>
        <dbReference type="EMBL" id="EKB48131.1"/>
    </source>
</evidence>
<dbReference type="InterPro" id="IPR036895">
    <property type="entry name" value="Uracil-DNA_glycosylase-like_sf"/>
</dbReference>
<accession>K1L024</accession>
<dbReference type="Proteomes" id="UP000004478">
    <property type="component" value="Unassembled WGS sequence"/>
</dbReference>
<evidence type="ECO:0000313" key="2">
    <source>
        <dbReference type="Proteomes" id="UP000004478"/>
    </source>
</evidence>
<protein>
    <recommendedName>
        <fullName evidence="3">G:T/U mismatch-specific DNA glycosylase</fullName>
    </recommendedName>
</protein>
<comment type="caution">
    <text evidence="1">The sequence shown here is derived from an EMBL/GenBank/DDBJ whole genome shotgun (WGS) entry which is preliminary data.</text>
</comment>
<dbReference type="EMBL" id="AMGM01000068">
    <property type="protein sequence ID" value="EKB48131.1"/>
    <property type="molecule type" value="Genomic_DNA"/>
</dbReference>
<dbReference type="Gene3D" id="3.40.470.10">
    <property type="entry name" value="Uracil-DNA glycosylase-like domain"/>
    <property type="match status" value="1"/>
</dbReference>
<dbReference type="RefSeq" id="WP_009186286.1">
    <property type="nucleotide sequence ID" value="NZ_AMGM01000068.1"/>
</dbReference>
<name>K1L024_CECL9</name>
<gene>
    <name evidence="1" type="ORF">B879_03268</name>
</gene>
<proteinExistence type="predicted"/>
<organism evidence="1 2">
    <name type="scientific">Cecembia lonarensis (strain CCUG 58316 / KCTC 22772 / LW9)</name>
    <dbReference type="NCBI Taxonomy" id="1225176"/>
    <lineage>
        <taxon>Bacteria</taxon>
        <taxon>Pseudomonadati</taxon>
        <taxon>Bacteroidota</taxon>
        <taxon>Cytophagia</taxon>
        <taxon>Cytophagales</taxon>
        <taxon>Cyclobacteriaceae</taxon>
        <taxon>Cecembia</taxon>
    </lineage>
</organism>
<reference evidence="1 2" key="1">
    <citation type="journal article" date="2012" name="J. Bacteriol.">
        <title>Draft Genome Sequence of Cecembia lonarensis Strain LW9T, Isolated from Lonar Lake, a Haloalkaline Lake in India.</title>
        <authorList>
            <person name="Shivaji S."/>
            <person name="Ara S."/>
            <person name="Singh A."/>
            <person name="Pinnaka A.K."/>
        </authorList>
    </citation>
    <scope>NUCLEOTIDE SEQUENCE [LARGE SCALE GENOMIC DNA]</scope>
    <source>
        <strain evidence="1 2">LW9</strain>
    </source>
</reference>
<keyword evidence="2" id="KW-1185">Reference proteome</keyword>
<evidence type="ECO:0008006" key="3">
    <source>
        <dbReference type="Google" id="ProtNLM"/>
    </source>
</evidence>